<dbReference type="AlphaFoldDB" id="A0A9X8UH20"/>
<name>A0A9X8UH20_9FIRM</name>
<feature type="region of interest" description="Disordered" evidence="1">
    <location>
        <begin position="46"/>
        <end position="67"/>
    </location>
</feature>
<evidence type="ECO:0000259" key="3">
    <source>
        <dbReference type="Pfam" id="PF13472"/>
    </source>
</evidence>
<evidence type="ECO:0000313" key="4">
    <source>
        <dbReference type="EMBL" id="TCL41595.1"/>
    </source>
</evidence>
<dbReference type="SUPFAM" id="SSF52266">
    <property type="entry name" value="SGNH hydrolase"/>
    <property type="match status" value="1"/>
</dbReference>
<feature type="domain" description="SGNH hydrolase-type esterase" evidence="3">
    <location>
        <begin position="97"/>
        <end position="275"/>
    </location>
</feature>
<feature type="region of interest" description="Disordered" evidence="1">
    <location>
        <begin position="299"/>
        <end position="383"/>
    </location>
</feature>
<evidence type="ECO:0000256" key="2">
    <source>
        <dbReference type="SAM" id="Phobius"/>
    </source>
</evidence>
<protein>
    <submittedName>
        <fullName evidence="4">Lysophospholipase L1-like esterase</fullName>
    </submittedName>
</protein>
<dbReference type="InterPro" id="IPR036514">
    <property type="entry name" value="SGNH_hydro_sf"/>
</dbReference>
<dbReference type="Gene3D" id="3.40.50.1110">
    <property type="entry name" value="SGNH hydrolase"/>
    <property type="match status" value="1"/>
</dbReference>
<feature type="transmembrane region" description="Helical" evidence="2">
    <location>
        <begin position="15"/>
        <end position="37"/>
    </location>
</feature>
<sequence length="383" mass="42109">MNVKIDRSRRPRRNYTVLVAVIAILLAIIIPTGLILLKNGFQKENPLPPEEPESLPSSSEESSSEPEEEPVFNLSSLYLGVPESVQVEQSYFDDAAFFGDSITNGISVYAFMSNAEVIAATGVNPDSVLTKEAVPVEGEEQRITMIEALRRADPKKIYIQLGANWVGTNTGIDKETFLHHYRDMLRRIRSEHPQSVVYLQSMFPVSRAFSSNENGKNGNGLTIEIIKDYNESLRQLASEEAVFYLDIYPALADEEGYLPDDATADGMHLTSQYYEHWFHFLRTHTVEGAITAAGFDPGRELVFPAPPELPKEETSSNESASSEEDATSSQDESSSSPAPPESSSPDEQAVQAAAQDSVSASQQSAEPSDEEPVILDEDGEALQ</sequence>
<keyword evidence="5" id="KW-1185">Reference proteome</keyword>
<dbReference type="EMBL" id="SLUK01000013">
    <property type="protein sequence ID" value="TCL41595.1"/>
    <property type="molecule type" value="Genomic_DNA"/>
</dbReference>
<keyword evidence="2" id="KW-0472">Membrane</keyword>
<dbReference type="InterPro" id="IPR013830">
    <property type="entry name" value="SGNH_hydro"/>
</dbReference>
<keyword evidence="2" id="KW-0812">Transmembrane</keyword>
<accession>A0A9X8UH20</accession>
<feature type="compositionally biased region" description="Acidic residues" evidence="1">
    <location>
        <begin position="367"/>
        <end position="383"/>
    </location>
</feature>
<dbReference type="RefSeq" id="WP_132085188.1">
    <property type="nucleotide sequence ID" value="NZ_SLUK01000013.1"/>
</dbReference>
<feature type="compositionally biased region" description="Low complexity" evidence="1">
    <location>
        <begin position="343"/>
        <end position="366"/>
    </location>
</feature>
<feature type="compositionally biased region" description="Low complexity" evidence="1">
    <location>
        <begin position="327"/>
        <end position="336"/>
    </location>
</feature>
<comment type="caution">
    <text evidence="4">The sequence shown here is derived from an EMBL/GenBank/DDBJ whole genome shotgun (WGS) entry which is preliminary data.</text>
</comment>
<organism evidence="4 5">
    <name type="scientific">Harryflintia acetispora</name>
    <dbReference type="NCBI Taxonomy" id="1849041"/>
    <lineage>
        <taxon>Bacteria</taxon>
        <taxon>Bacillati</taxon>
        <taxon>Bacillota</taxon>
        <taxon>Clostridia</taxon>
        <taxon>Eubacteriales</taxon>
        <taxon>Oscillospiraceae</taxon>
        <taxon>Harryflintia</taxon>
    </lineage>
</organism>
<keyword evidence="2" id="KW-1133">Transmembrane helix</keyword>
<dbReference type="Pfam" id="PF13472">
    <property type="entry name" value="Lipase_GDSL_2"/>
    <property type="match status" value="1"/>
</dbReference>
<evidence type="ECO:0000256" key="1">
    <source>
        <dbReference type="SAM" id="MobiDB-lite"/>
    </source>
</evidence>
<reference evidence="4 5" key="1">
    <citation type="submission" date="2019-03" db="EMBL/GenBank/DDBJ databases">
        <title>Genomic Encyclopedia of Type Strains, Phase IV (KMG-IV): sequencing the most valuable type-strain genomes for metagenomic binning, comparative biology and taxonomic classification.</title>
        <authorList>
            <person name="Goeker M."/>
        </authorList>
    </citation>
    <scope>NUCLEOTIDE SEQUENCE [LARGE SCALE GENOMIC DNA]</scope>
    <source>
        <strain evidence="4 5">DSM 100433</strain>
    </source>
</reference>
<evidence type="ECO:0000313" key="5">
    <source>
        <dbReference type="Proteomes" id="UP000294682"/>
    </source>
</evidence>
<proteinExistence type="predicted"/>
<dbReference type="Proteomes" id="UP000294682">
    <property type="component" value="Unassembled WGS sequence"/>
</dbReference>
<gene>
    <name evidence="4" type="ORF">EDD78_11369</name>
</gene>